<sequence>MTRVANEQPTLPLCQGSTYETLPVHRAHHVTKNQPKDIQQLDCGPTNKGIRPSNQIMKRRKTKKPLIPNHRPPCSPPTMSPRSETFRASLRLPPGVLPSAYHRRSGLPGWVLLDSQAYMVNVRNETTAGNTTHDGLHVQVSFLIADPPRLSYCCICCTNREENPFACVPRIVTSVSDLALIQVDFTSGVRQWLVYGAQGDTPSLHLLPDLRRYFQKKLMIGPGEAYGIISHDQGRHFVLAALSYIDGWQYTLHIFRSSDSTWNQKLLQVDYGLTTKKAKRGFNPTYVVALGGGLLGWVDLWEGILVCDVLALAANGHPDAQTSTAPRFIPMPRPLPSNQDLYLQHDFPRKIRDVTFDHGQIRCVELEQLVRLRPKAAPVVHDPSDMLLLYDSESPMVPDQDEEDNEYEVLGWRLVNWYRELTWDHWRRGSMVHSDDLGPVSLPQLGGGGGACAVNFSFNSLQTWYPTLRGGGDDVIYSCRPCWISATKLHGLSLLTPRLSHCLLSLCHFLQIDPFCWIQPTFHVRSQNTLMLN</sequence>
<reference evidence="1" key="1">
    <citation type="submission" date="2021-05" db="EMBL/GenBank/DDBJ databases">
        <authorList>
            <person name="Scholz U."/>
            <person name="Mascher M."/>
            <person name="Fiebig A."/>
        </authorList>
    </citation>
    <scope>NUCLEOTIDE SEQUENCE [LARGE SCALE GENOMIC DNA]</scope>
</reference>
<proteinExistence type="predicted"/>
<reference evidence="1" key="2">
    <citation type="submission" date="2025-09" db="UniProtKB">
        <authorList>
            <consortium name="EnsemblPlants"/>
        </authorList>
    </citation>
    <scope>IDENTIFICATION</scope>
</reference>
<dbReference type="Proteomes" id="UP001732700">
    <property type="component" value="Chromosome 3C"/>
</dbReference>
<name>A0ACD5VMH5_AVESA</name>
<keyword evidence="2" id="KW-1185">Reference proteome</keyword>
<accession>A0ACD5VMH5</accession>
<protein>
    <submittedName>
        <fullName evidence="1">Uncharacterized protein</fullName>
    </submittedName>
</protein>
<organism evidence="1 2">
    <name type="scientific">Avena sativa</name>
    <name type="common">Oat</name>
    <dbReference type="NCBI Taxonomy" id="4498"/>
    <lineage>
        <taxon>Eukaryota</taxon>
        <taxon>Viridiplantae</taxon>
        <taxon>Streptophyta</taxon>
        <taxon>Embryophyta</taxon>
        <taxon>Tracheophyta</taxon>
        <taxon>Spermatophyta</taxon>
        <taxon>Magnoliopsida</taxon>
        <taxon>Liliopsida</taxon>
        <taxon>Poales</taxon>
        <taxon>Poaceae</taxon>
        <taxon>BOP clade</taxon>
        <taxon>Pooideae</taxon>
        <taxon>Poodae</taxon>
        <taxon>Poeae</taxon>
        <taxon>Poeae Chloroplast Group 1 (Aveneae type)</taxon>
        <taxon>Aveninae</taxon>
        <taxon>Avena</taxon>
    </lineage>
</organism>
<evidence type="ECO:0000313" key="1">
    <source>
        <dbReference type="EnsemblPlants" id="AVESA.00010b.r2.3CG0453530.1.CDS.1"/>
    </source>
</evidence>
<evidence type="ECO:0000313" key="2">
    <source>
        <dbReference type="Proteomes" id="UP001732700"/>
    </source>
</evidence>
<dbReference type="EnsemblPlants" id="AVESA.00010b.r2.3CG0453530.1">
    <property type="protein sequence ID" value="AVESA.00010b.r2.3CG0453530.1.CDS.1"/>
    <property type="gene ID" value="AVESA.00010b.r2.3CG0453530"/>
</dbReference>